<dbReference type="AlphaFoldDB" id="A0A3P8WQG5"/>
<dbReference type="Gene3D" id="3.90.1410.10">
    <property type="entry name" value="set domain protein methyltransferase, domain 1"/>
    <property type="match status" value="1"/>
</dbReference>
<evidence type="ECO:0000313" key="2">
    <source>
        <dbReference type="Proteomes" id="UP000265120"/>
    </source>
</evidence>
<dbReference type="InterPro" id="IPR050600">
    <property type="entry name" value="SETD3_SETD6_MTase"/>
</dbReference>
<reference evidence="1 2" key="1">
    <citation type="journal article" date="2014" name="Nat. Genet.">
        <title>Whole-genome sequence of a flatfish provides insights into ZW sex chromosome evolution and adaptation to a benthic lifestyle.</title>
        <authorList>
            <person name="Chen S."/>
            <person name="Zhang G."/>
            <person name="Shao C."/>
            <person name="Huang Q."/>
            <person name="Liu G."/>
            <person name="Zhang P."/>
            <person name="Song W."/>
            <person name="An N."/>
            <person name="Chalopin D."/>
            <person name="Volff J.N."/>
            <person name="Hong Y."/>
            <person name="Li Q."/>
            <person name="Sha Z."/>
            <person name="Zhou H."/>
            <person name="Xie M."/>
            <person name="Yu Q."/>
            <person name="Liu Y."/>
            <person name="Xiang H."/>
            <person name="Wang N."/>
            <person name="Wu K."/>
            <person name="Yang C."/>
            <person name="Zhou Q."/>
            <person name="Liao X."/>
            <person name="Yang L."/>
            <person name="Hu Q."/>
            <person name="Zhang J."/>
            <person name="Meng L."/>
            <person name="Jin L."/>
            <person name="Tian Y."/>
            <person name="Lian J."/>
            <person name="Yang J."/>
            <person name="Miao G."/>
            <person name="Liu S."/>
            <person name="Liang Z."/>
            <person name="Yan F."/>
            <person name="Li Y."/>
            <person name="Sun B."/>
            <person name="Zhang H."/>
            <person name="Zhang J."/>
            <person name="Zhu Y."/>
            <person name="Du M."/>
            <person name="Zhao Y."/>
            <person name="Schartl M."/>
            <person name="Tang Q."/>
            <person name="Wang J."/>
        </authorList>
    </citation>
    <scope>NUCLEOTIDE SEQUENCE</scope>
</reference>
<dbReference type="SUPFAM" id="SSF82199">
    <property type="entry name" value="SET domain"/>
    <property type="match status" value="1"/>
</dbReference>
<dbReference type="CDD" id="cd19177">
    <property type="entry name" value="SET_SETD4"/>
    <property type="match status" value="1"/>
</dbReference>
<dbReference type="PANTHER" id="PTHR13271">
    <property type="entry name" value="UNCHARACTERIZED PUTATIVE METHYLTRANSFERASE"/>
    <property type="match status" value="1"/>
</dbReference>
<reference evidence="1" key="3">
    <citation type="submission" date="2025-09" db="UniProtKB">
        <authorList>
            <consortium name="Ensembl"/>
        </authorList>
    </citation>
    <scope>IDENTIFICATION</scope>
</reference>
<dbReference type="OMA" id="ITRRICC"/>
<protein>
    <submittedName>
        <fullName evidence="1">SET domain containing 4</fullName>
    </submittedName>
</protein>
<dbReference type="Ensembl" id="ENSCSET00000029099.1">
    <property type="protein sequence ID" value="ENSCSEP00000028707.1"/>
    <property type="gene ID" value="ENSCSEG00000018370.1"/>
</dbReference>
<keyword evidence="2" id="KW-1185">Reference proteome</keyword>
<dbReference type="PANTHER" id="PTHR13271:SF151">
    <property type="entry name" value="SET DOMAIN-CONTAINING PROTEIN 4"/>
    <property type="match status" value="1"/>
</dbReference>
<dbReference type="InterPro" id="IPR044429">
    <property type="entry name" value="SETD4_SET"/>
</dbReference>
<evidence type="ECO:0000313" key="1">
    <source>
        <dbReference type="Ensembl" id="ENSCSEP00000028707.1"/>
    </source>
</evidence>
<reference evidence="1" key="2">
    <citation type="submission" date="2025-08" db="UniProtKB">
        <authorList>
            <consortium name="Ensembl"/>
        </authorList>
    </citation>
    <scope>IDENTIFICATION</scope>
</reference>
<dbReference type="InterPro" id="IPR046341">
    <property type="entry name" value="SET_dom_sf"/>
</dbReference>
<dbReference type="GeneTree" id="ENSGT00940000153577"/>
<proteinExistence type="predicted"/>
<dbReference type="GO" id="GO:0016279">
    <property type="term" value="F:protein-lysine N-methyltransferase activity"/>
    <property type="evidence" value="ECO:0007669"/>
    <property type="project" value="InterPro"/>
</dbReference>
<dbReference type="Proteomes" id="UP000265120">
    <property type="component" value="Chromosome 12"/>
</dbReference>
<accession>A0A3P8WQG5</accession>
<name>A0A3P8WQG5_CYNSE</name>
<organism evidence="1 2">
    <name type="scientific">Cynoglossus semilaevis</name>
    <name type="common">Tongue sole</name>
    <dbReference type="NCBI Taxonomy" id="244447"/>
    <lineage>
        <taxon>Eukaryota</taxon>
        <taxon>Metazoa</taxon>
        <taxon>Chordata</taxon>
        <taxon>Craniata</taxon>
        <taxon>Vertebrata</taxon>
        <taxon>Euteleostomi</taxon>
        <taxon>Actinopterygii</taxon>
        <taxon>Neopterygii</taxon>
        <taxon>Teleostei</taxon>
        <taxon>Neoteleostei</taxon>
        <taxon>Acanthomorphata</taxon>
        <taxon>Carangaria</taxon>
        <taxon>Pleuronectiformes</taxon>
        <taxon>Pleuronectoidei</taxon>
        <taxon>Cynoglossidae</taxon>
        <taxon>Cynoglossinae</taxon>
        <taxon>Cynoglossus</taxon>
    </lineage>
</organism>
<sequence length="297" mass="33909">YVRLMKFLHQQQFTSTPLQPVLFTGNNSLNPLLPGELIISLPASCLLTTSTVLNSYLGQYIKRRKPRCSALLALCVFLLCERHRGEASDWFSYINVLPKSYTCPVYFTDDVMAVLPASLQRQAFVQRETLQELYSSSHDIFSNLTEIMNHLLLYLFLSGHPSRWAWCSVNTRSVFMAHPSNDFLSGEDVYALVKAGFNDVTGCYEIRSIPGIRRYQQAFINYGSHDNQRLLLEYGFVAPGNPHSVVYVDEGKTLWKKFVETNTHRAFLSLRNLTISSDGPSWRLMTALRLFSMPQTL</sequence>